<proteinExistence type="predicted"/>
<sequence length="245" mass="29048">MHYDALENSESGDDRSGPDYHDGDLTRGRAREVRDLSTVDNYSTTPRLRIATHLPLNSIERFYGTRNQSEKSMQRLRTFVYGMKGTHKPPNPWCVAFELGLHDGAQHWYLQLSCKTKHTWSLLSQAFIKYYCAEFTRPAKVRYYSAKRDGEEHVCDYLNRLNGYARNAGVHFEDGGRDAKHHVEHFLDTCDDRDLEERLCHLRIRDIHELEDMIDDILRYRERNSARESSLRRYRDQFDDLRRED</sequence>
<evidence type="ECO:0000313" key="3">
    <source>
        <dbReference type="EMBL" id="KAE9038493.1"/>
    </source>
</evidence>
<evidence type="ECO:0000259" key="2">
    <source>
        <dbReference type="Pfam" id="PF03732"/>
    </source>
</evidence>
<dbReference type="EMBL" id="QXFT01000350">
    <property type="protein sequence ID" value="KAE9346430.1"/>
    <property type="molecule type" value="Genomic_DNA"/>
</dbReference>
<dbReference type="AlphaFoldDB" id="A0A6A3NC15"/>
<organism evidence="3 5">
    <name type="scientific">Phytophthora rubi</name>
    <dbReference type="NCBI Taxonomy" id="129364"/>
    <lineage>
        <taxon>Eukaryota</taxon>
        <taxon>Sar</taxon>
        <taxon>Stramenopiles</taxon>
        <taxon>Oomycota</taxon>
        <taxon>Peronosporomycetes</taxon>
        <taxon>Peronosporales</taxon>
        <taxon>Peronosporaceae</taxon>
        <taxon>Phytophthora</taxon>
    </lineage>
</organism>
<dbReference type="InterPro" id="IPR005162">
    <property type="entry name" value="Retrotrans_gag_dom"/>
</dbReference>
<dbReference type="EMBL" id="QXFV01000407">
    <property type="protein sequence ID" value="KAE9038493.1"/>
    <property type="molecule type" value="Genomic_DNA"/>
</dbReference>
<evidence type="ECO:0000313" key="6">
    <source>
        <dbReference type="Proteomes" id="UP000434957"/>
    </source>
</evidence>
<reference evidence="3 5" key="1">
    <citation type="submission" date="2018-09" db="EMBL/GenBank/DDBJ databases">
        <title>Genomic investigation of the strawberry pathogen Phytophthora fragariae indicates pathogenicity is determined by transcriptional variation in three key races.</title>
        <authorList>
            <person name="Adams T.M."/>
            <person name="Armitage A.D."/>
            <person name="Sobczyk M.K."/>
            <person name="Bates H.J."/>
            <person name="Dunwell J.M."/>
            <person name="Nellist C.F."/>
            <person name="Harrison R.J."/>
        </authorList>
    </citation>
    <scope>NUCLEOTIDE SEQUENCE [LARGE SCALE GENOMIC DNA]</scope>
    <source>
        <strain evidence="3 5">SCRP249</strain>
        <strain evidence="4 6">SCRP333</strain>
    </source>
</reference>
<keyword evidence="6" id="KW-1185">Reference proteome</keyword>
<evidence type="ECO:0000313" key="5">
    <source>
        <dbReference type="Proteomes" id="UP000429607"/>
    </source>
</evidence>
<dbReference type="Proteomes" id="UP000429607">
    <property type="component" value="Unassembled WGS sequence"/>
</dbReference>
<feature type="compositionally biased region" description="Basic and acidic residues" evidence="1">
    <location>
        <begin position="12"/>
        <end position="28"/>
    </location>
</feature>
<dbReference type="Proteomes" id="UP000434957">
    <property type="component" value="Unassembled WGS sequence"/>
</dbReference>
<feature type="domain" description="Retrotransposon gag" evidence="2">
    <location>
        <begin position="99"/>
        <end position="170"/>
    </location>
</feature>
<accession>A0A6A3NC15</accession>
<comment type="caution">
    <text evidence="3">The sequence shown here is derived from an EMBL/GenBank/DDBJ whole genome shotgun (WGS) entry which is preliminary data.</text>
</comment>
<dbReference type="Pfam" id="PF03732">
    <property type="entry name" value="Retrotrans_gag"/>
    <property type="match status" value="1"/>
</dbReference>
<feature type="region of interest" description="Disordered" evidence="1">
    <location>
        <begin position="1"/>
        <end position="28"/>
    </location>
</feature>
<gene>
    <name evidence="3" type="ORF">PR001_g7935</name>
    <name evidence="4" type="ORF">PR003_g7436</name>
</gene>
<protein>
    <recommendedName>
        <fullName evidence="2">Retrotransposon gag domain-containing protein</fullName>
    </recommendedName>
</protein>
<evidence type="ECO:0000313" key="4">
    <source>
        <dbReference type="EMBL" id="KAE9346430.1"/>
    </source>
</evidence>
<name>A0A6A3NC15_9STRA</name>
<evidence type="ECO:0000256" key="1">
    <source>
        <dbReference type="SAM" id="MobiDB-lite"/>
    </source>
</evidence>